<comment type="caution">
    <text evidence="6">The sequence shown here is derived from an EMBL/GenBank/DDBJ whole genome shotgun (WGS) entry which is preliminary data.</text>
</comment>
<reference evidence="6" key="1">
    <citation type="journal article" date="2014" name="Front. Microbiol.">
        <title>High frequency of phylogenetically diverse reductive dehalogenase-homologous genes in deep subseafloor sedimentary metagenomes.</title>
        <authorList>
            <person name="Kawai M."/>
            <person name="Futagami T."/>
            <person name="Toyoda A."/>
            <person name="Takaki Y."/>
            <person name="Nishi S."/>
            <person name="Hori S."/>
            <person name="Arai W."/>
            <person name="Tsubouchi T."/>
            <person name="Morono Y."/>
            <person name="Uchiyama I."/>
            <person name="Ito T."/>
            <person name="Fujiyama A."/>
            <person name="Inagaki F."/>
            <person name="Takami H."/>
        </authorList>
    </citation>
    <scope>NUCLEOTIDE SEQUENCE</scope>
    <source>
        <strain evidence="6">Expedition CK06-06</strain>
    </source>
</reference>
<dbReference type="Pfam" id="PF12831">
    <property type="entry name" value="FAD_oxidored"/>
    <property type="match status" value="1"/>
</dbReference>
<dbReference type="Gene3D" id="3.40.50.720">
    <property type="entry name" value="NAD(P)-binding Rossmann-like Domain"/>
    <property type="match status" value="1"/>
</dbReference>
<dbReference type="PANTHER" id="PTHR43498:SF1">
    <property type="entry name" value="COB--COM HETERODISULFIDE REDUCTASE IRON-SULFUR SUBUNIT A"/>
    <property type="match status" value="1"/>
</dbReference>
<dbReference type="PANTHER" id="PTHR43498">
    <property type="entry name" value="FERREDOXIN:COB-COM HETERODISULFIDE REDUCTASE SUBUNIT A"/>
    <property type="match status" value="1"/>
</dbReference>
<sequence>EKAKDLVRMAVAKAARLEPLQRLRLSVIPRGLVIGGGISGMAAALSLARQGFEVYLVEKEKELGGLMKKIHYTLVGNSSHTQHNQVWLEDKLLSQNLIVY</sequence>
<evidence type="ECO:0000256" key="3">
    <source>
        <dbReference type="ARBA" id="ARBA00023002"/>
    </source>
</evidence>
<keyword evidence="1" id="KW-0004">4Fe-4S</keyword>
<evidence type="ECO:0000256" key="1">
    <source>
        <dbReference type="ARBA" id="ARBA00022485"/>
    </source>
</evidence>
<feature type="non-terminal residue" evidence="6">
    <location>
        <position position="1"/>
    </location>
</feature>
<dbReference type="EMBL" id="BARU01036589">
    <property type="protein sequence ID" value="GAH78805.1"/>
    <property type="molecule type" value="Genomic_DNA"/>
</dbReference>
<evidence type="ECO:0000256" key="2">
    <source>
        <dbReference type="ARBA" id="ARBA00022723"/>
    </source>
</evidence>
<dbReference type="InterPro" id="IPR036188">
    <property type="entry name" value="FAD/NAD-bd_sf"/>
</dbReference>
<evidence type="ECO:0000313" key="6">
    <source>
        <dbReference type="EMBL" id="GAH78805.1"/>
    </source>
</evidence>
<gene>
    <name evidence="6" type="ORF">S03H2_57118</name>
</gene>
<dbReference type="GO" id="GO:0051539">
    <property type="term" value="F:4 iron, 4 sulfur cluster binding"/>
    <property type="evidence" value="ECO:0007669"/>
    <property type="project" value="UniProtKB-KW"/>
</dbReference>
<proteinExistence type="predicted"/>
<keyword evidence="5" id="KW-0411">Iron-sulfur</keyword>
<evidence type="ECO:0008006" key="7">
    <source>
        <dbReference type="Google" id="ProtNLM"/>
    </source>
</evidence>
<evidence type="ECO:0000256" key="4">
    <source>
        <dbReference type="ARBA" id="ARBA00023004"/>
    </source>
</evidence>
<accession>X1JBA8</accession>
<dbReference type="GO" id="GO:0016491">
    <property type="term" value="F:oxidoreductase activity"/>
    <property type="evidence" value="ECO:0007669"/>
    <property type="project" value="UniProtKB-KW"/>
</dbReference>
<keyword evidence="2" id="KW-0479">Metal-binding</keyword>
<keyword evidence="4" id="KW-0408">Iron</keyword>
<evidence type="ECO:0000256" key="5">
    <source>
        <dbReference type="ARBA" id="ARBA00023014"/>
    </source>
</evidence>
<dbReference type="InterPro" id="IPR039650">
    <property type="entry name" value="HdrA-like"/>
</dbReference>
<dbReference type="AlphaFoldDB" id="X1JBA8"/>
<protein>
    <recommendedName>
        <fullName evidence="7">FAD dependent oxidoreductase domain-containing protein</fullName>
    </recommendedName>
</protein>
<dbReference type="GO" id="GO:0046872">
    <property type="term" value="F:metal ion binding"/>
    <property type="evidence" value="ECO:0007669"/>
    <property type="project" value="UniProtKB-KW"/>
</dbReference>
<name>X1JBA8_9ZZZZ</name>
<organism evidence="6">
    <name type="scientific">marine sediment metagenome</name>
    <dbReference type="NCBI Taxonomy" id="412755"/>
    <lineage>
        <taxon>unclassified sequences</taxon>
        <taxon>metagenomes</taxon>
        <taxon>ecological metagenomes</taxon>
    </lineage>
</organism>
<keyword evidence="3" id="KW-0560">Oxidoreductase</keyword>
<dbReference type="SUPFAM" id="SSF51905">
    <property type="entry name" value="FAD/NAD(P)-binding domain"/>
    <property type="match status" value="1"/>
</dbReference>